<organism evidence="1 2">
    <name type="scientific">Rangifer tarandus platyrhynchus</name>
    <name type="common">Svalbard reindeer</name>
    <dbReference type="NCBI Taxonomy" id="3082113"/>
    <lineage>
        <taxon>Eukaryota</taxon>
        <taxon>Metazoa</taxon>
        <taxon>Chordata</taxon>
        <taxon>Craniata</taxon>
        <taxon>Vertebrata</taxon>
        <taxon>Euteleostomi</taxon>
        <taxon>Mammalia</taxon>
        <taxon>Eutheria</taxon>
        <taxon>Laurasiatheria</taxon>
        <taxon>Artiodactyla</taxon>
        <taxon>Ruminantia</taxon>
        <taxon>Pecora</taxon>
        <taxon>Cervidae</taxon>
        <taxon>Odocoileinae</taxon>
        <taxon>Rangifer</taxon>
    </lineage>
</organism>
<gene>
    <name evidence="1" type="ORF">MRATA1EN3_LOCUS8981</name>
</gene>
<dbReference type="EMBL" id="OX596101">
    <property type="protein sequence ID" value="CAI9697768.1"/>
    <property type="molecule type" value="Genomic_DNA"/>
</dbReference>
<dbReference type="Proteomes" id="UP001162501">
    <property type="component" value="Chromosome 17"/>
</dbReference>
<reference evidence="1" key="1">
    <citation type="submission" date="2023-05" db="EMBL/GenBank/DDBJ databases">
        <authorList>
            <consortium name="ELIXIR-Norway"/>
        </authorList>
    </citation>
    <scope>NUCLEOTIDE SEQUENCE</scope>
</reference>
<proteinExistence type="predicted"/>
<protein>
    <submittedName>
        <fullName evidence="1">Uncharacterized protein</fullName>
    </submittedName>
</protein>
<accession>A0ACB0EBE7</accession>
<evidence type="ECO:0000313" key="1">
    <source>
        <dbReference type="EMBL" id="CAI9697768.1"/>
    </source>
</evidence>
<sequence length="381" mass="40724">MGKLHPHQGPRRTLASVPAPGGRGGEGRTAGRECSLRTAKLPPTPVLPVVPPPGPRPPPPGRGSRSQKHRQARPELNGRQRCPTGPEPADRKCAGPPPPGPRVWRWGGRRGGGRGRPALRLGSRERARCQLLAGGGRRGSPGPRQLAAWSLPPFCSGPRLLSERGCEDWRDPRPRGAATPGALLVTLSLLALRGGMCRSGLPALYAARVVEMGQETRAPRRDSGKGIPAWHEATGPLSEAQAPNSPGRASVGEADPRVEPGHTRGAGTTAERSRDVPAPLSTPGLRRVRVGVAITARQTSDLIRHGGGGLKETFAPVQVPPQRAFKCWKLDFRQTAFWAHFCENACAECIRVPSGSEGAFTCSFRIGPLLGRICMRTRHLR</sequence>
<evidence type="ECO:0000313" key="2">
    <source>
        <dbReference type="Proteomes" id="UP001162501"/>
    </source>
</evidence>
<name>A0ACB0EBE7_RANTA</name>